<keyword evidence="5 12" id="KW-0732">Signal</keyword>
<keyword evidence="6 11" id="KW-0798">TonB box</keyword>
<dbReference type="CDD" id="cd01347">
    <property type="entry name" value="ligand_gated_channel"/>
    <property type="match status" value="1"/>
</dbReference>
<evidence type="ECO:0000313" key="15">
    <source>
        <dbReference type="EMBL" id="SHH43791.1"/>
    </source>
</evidence>
<proteinExistence type="inferred from homology"/>
<reference evidence="16" key="1">
    <citation type="submission" date="2016-11" db="EMBL/GenBank/DDBJ databases">
        <authorList>
            <person name="Varghese N."/>
            <person name="Submissions S."/>
        </authorList>
    </citation>
    <scope>NUCLEOTIDE SEQUENCE [LARGE SCALE GENOMIC DNA]</scope>
    <source>
        <strain evidence="16">DSM 25330</strain>
    </source>
</reference>
<evidence type="ECO:0000256" key="10">
    <source>
        <dbReference type="PROSITE-ProRule" id="PRU01360"/>
    </source>
</evidence>
<dbReference type="InterPro" id="IPR012910">
    <property type="entry name" value="Plug_dom"/>
</dbReference>
<organism evidence="15 16">
    <name type="scientific">Winogradskyella jejuensis</name>
    <dbReference type="NCBI Taxonomy" id="1089305"/>
    <lineage>
        <taxon>Bacteria</taxon>
        <taxon>Pseudomonadati</taxon>
        <taxon>Bacteroidota</taxon>
        <taxon>Flavobacteriia</taxon>
        <taxon>Flavobacteriales</taxon>
        <taxon>Flavobacteriaceae</taxon>
        <taxon>Winogradskyella</taxon>
    </lineage>
</organism>
<keyword evidence="2 10" id="KW-0813">Transport</keyword>
<evidence type="ECO:0000256" key="12">
    <source>
        <dbReference type="SAM" id="SignalP"/>
    </source>
</evidence>
<evidence type="ECO:0000256" key="11">
    <source>
        <dbReference type="RuleBase" id="RU003357"/>
    </source>
</evidence>
<dbReference type="PANTHER" id="PTHR30069">
    <property type="entry name" value="TONB-DEPENDENT OUTER MEMBRANE RECEPTOR"/>
    <property type="match status" value="1"/>
</dbReference>
<evidence type="ECO:0000259" key="13">
    <source>
        <dbReference type="Pfam" id="PF00593"/>
    </source>
</evidence>
<dbReference type="InterPro" id="IPR036942">
    <property type="entry name" value="Beta-barrel_TonB_sf"/>
</dbReference>
<keyword evidence="8" id="KW-0675">Receptor</keyword>
<evidence type="ECO:0000256" key="1">
    <source>
        <dbReference type="ARBA" id="ARBA00004571"/>
    </source>
</evidence>
<dbReference type="PANTHER" id="PTHR30069:SF29">
    <property type="entry name" value="HEMOGLOBIN AND HEMOGLOBIN-HAPTOGLOBIN-BINDING PROTEIN 1-RELATED"/>
    <property type="match status" value="1"/>
</dbReference>
<dbReference type="Pfam" id="PF07715">
    <property type="entry name" value="Plug"/>
    <property type="match status" value="1"/>
</dbReference>
<name>A0A1M5SZ49_9FLAO</name>
<evidence type="ECO:0000256" key="2">
    <source>
        <dbReference type="ARBA" id="ARBA00022448"/>
    </source>
</evidence>
<keyword evidence="16" id="KW-1185">Reference proteome</keyword>
<feature type="chain" id="PRO_5012341509" evidence="12">
    <location>
        <begin position="23"/>
        <end position="624"/>
    </location>
</feature>
<feature type="domain" description="TonB-dependent receptor-like beta-barrel" evidence="13">
    <location>
        <begin position="176"/>
        <end position="598"/>
    </location>
</feature>
<dbReference type="SUPFAM" id="SSF56935">
    <property type="entry name" value="Porins"/>
    <property type="match status" value="1"/>
</dbReference>
<dbReference type="InterPro" id="IPR010917">
    <property type="entry name" value="TonB_rcpt_CS"/>
</dbReference>
<comment type="subcellular location">
    <subcellularLocation>
        <location evidence="1 10">Cell outer membrane</location>
        <topology evidence="1 10">Multi-pass membrane protein</topology>
    </subcellularLocation>
</comment>
<dbReference type="Gene3D" id="2.170.130.10">
    <property type="entry name" value="TonB-dependent receptor, plug domain"/>
    <property type="match status" value="1"/>
</dbReference>
<keyword evidence="3 10" id="KW-1134">Transmembrane beta strand</keyword>
<dbReference type="AlphaFoldDB" id="A0A1M5SZ49"/>
<protein>
    <submittedName>
        <fullName evidence="15">Vitamin B12 transporter</fullName>
    </submittedName>
</protein>
<dbReference type="PROSITE" id="PS52016">
    <property type="entry name" value="TONB_DEPENDENT_REC_3"/>
    <property type="match status" value="1"/>
</dbReference>
<dbReference type="InterPro" id="IPR039426">
    <property type="entry name" value="TonB-dep_rcpt-like"/>
</dbReference>
<evidence type="ECO:0000256" key="9">
    <source>
        <dbReference type="ARBA" id="ARBA00023237"/>
    </source>
</evidence>
<evidence type="ECO:0000313" key="16">
    <source>
        <dbReference type="Proteomes" id="UP000184522"/>
    </source>
</evidence>
<evidence type="ECO:0000259" key="14">
    <source>
        <dbReference type="Pfam" id="PF07715"/>
    </source>
</evidence>
<evidence type="ECO:0000256" key="7">
    <source>
        <dbReference type="ARBA" id="ARBA00023136"/>
    </source>
</evidence>
<keyword evidence="9 10" id="KW-0998">Cell outer membrane</keyword>
<evidence type="ECO:0000256" key="6">
    <source>
        <dbReference type="ARBA" id="ARBA00023077"/>
    </source>
</evidence>
<dbReference type="Proteomes" id="UP000184522">
    <property type="component" value="Unassembled WGS sequence"/>
</dbReference>
<dbReference type="Pfam" id="PF00593">
    <property type="entry name" value="TonB_dep_Rec_b-barrel"/>
    <property type="match status" value="1"/>
</dbReference>
<accession>A0A1M5SZ49</accession>
<keyword evidence="7 10" id="KW-0472">Membrane</keyword>
<feature type="signal peptide" evidence="12">
    <location>
        <begin position="1"/>
        <end position="22"/>
    </location>
</feature>
<dbReference type="GO" id="GO:0009279">
    <property type="term" value="C:cell outer membrane"/>
    <property type="evidence" value="ECO:0007669"/>
    <property type="project" value="UniProtKB-SubCell"/>
</dbReference>
<dbReference type="PROSITE" id="PS01156">
    <property type="entry name" value="TONB_DEPENDENT_REC_2"/>
    <property type="match status" value="1"/>
</dbReference>
<dbReference type="GO" id="GO:0044718">
    <property type="term" value="P:siderophore transmembrane transport"/>
    <property type="evidence" value="ECO:0007669"/>
    <property type="project" value="TreeGrafter"/>
</dbReference>
<comment type="similarity">
    <text evidence="10 11">Belongs to the TonB-dependent receptor family.</text>
</comment>
<evidence type="ECO:0000256" key="3">
    <source>
        <dbReference type="ARBA" id="ARBA00022452"/>
    </source>
</evidence>
<dbReference type="OrthoDB" id="9758472at2"/>
<evidence type="ECO:0000256" key="8">
    <source>
        <dbReference type="ARBA" id="ARBA00023170"/>
    </source>
</evidence>
<dbReference type="InterPro" id="IPR037066">
    <property type="entry name" value="Plug_dom_sf"/>
</dbReference>
<sequence length="624" mass="69804">MKKLKGLGILAMSTLSTIVVQAQDSTKVEKLDEVVVTDTRFAIKRENSGKTVIKISREEIERNQGRTIAQLINTKSGMEINGTRSVAGQNLGYFVRGGNNRQVLVLIDGVQVNDPSLPNNEFDLRLLDLNTIETIEIVKGAASTLYGNSAATAVINITTRKSSKKTISANFSSVVGTNQSQDEDDYRLEAFTNNVSVNGTVKDFSYIASFGNQFSEGLSAAQSDNPEADPFSRYNVNLKLGYEFSDKFSLTAYGSIDRFKTDIDGFPPPNFTITDTDDRFNSEQKRVGIAPKFSYNNGSFQINAAYTDIERETITPFSTTVNEGESFVVDVFNKYTFNDNIYTIVGLNYGDYKSRFVEEESFTTTDPYVNVVWVTDLDLTLNVGGRLNNHSEYGSQFVYNINPSYKIEVNEGYAKVFWSYATSFIAPNLSQLFGFFGPNPNLEPEENATIEGGAEFNTNEGLRISLVHFIRNEENTIIFGSSGYENATTEATVRGVEVEAEVNLVKDLSITANYTFTELKDGIRIRLPKHRANASLGYDFSSKTFASIDYQYAGERQDTDFSTFTNVDLEAYSLINLYFSHKLLENNKLKFFASINNLFNEDYFEILGYTTQGRNVDLGFNLKF</sequence>
<evidence type="ECO:0000256" key="4">
    <source>
        <dbReference type="ARBA" id="ARBA00022692"/>
    </source>
</evidence>
<dbReference type="STRING" id="1089305.SAMN05444148_2016"/>
<dbReference type="InterPro" id="IPR000531">
    <property type="entry name" value="Beta-barrel_TonB"/>
</dbReference>
<dbReference type="Gene3D" id="2.40.170.20">
    <property type="entry name" value="TonB-dependent receptor, beta-barrel domain"/>
    <property type="match status" value="1"/>
</dbReference>
<dbReference type="RefSeq" id="WP_073086039.1">
    <property type="nucleotide sequence ID" value="NZ_FQWS01000002.1"/>
</dbReference>
<feature type="domain" description="TonB-dependent receptor plug" evidence="14">
    <location>
        <begin position="47"/>
        <end position="153"/>
    </location>
</feature>
<dbReference type="EMBL" id="FQWS01000002">
    <property type="protein sequence ID" value="SHH43791.1"/>
    <property type="molecule type" value="Genomic_DNA"/>
</dbReference>
<keyword evidence="4 10" id="KW-0812">Transmembrane</keyword>
<evidence type="ECO:0000256" key="5">
    <source>
        <dbReference type="ARBA" id="ARBA00022729"/>
    </source>
</evidence>
<gene>
    <name evidence="15" type="ORF">SAMN05444148_2016</name>
</gene>
<dbReference type="GO" id="GO:0015344">
    <property type="term" value="F:siderophore uptake transmembrane transporter activity"/>
    <property type="evidence" value="ECO:0007669"/>
    <property type="project" value="TreeGrafter"/>
</dbReference>